<dbReference type="Proteomes" id="UP001525968">
    <property type="component" value="Unassembled WGS sequence"/>
</dbReference>
<feature type="domain" description="Cytochrome b561 bacterial/Ni-hydrogenase" evidence="14">
    <location>
        <begin position="9"/>
        <end position="181"/>
    </location>
</feature>
<evidence type="ECO:0000256" key="2">
    <source>
        <dbReference type="ARBA" id="ARBA00004651"/>
    </source>
</evidence>
<dbReference type="InterPro" id="IPR016174">
    <property type="entry name" value="Di-haem_cyt_TM"/>
</dbReference>
<comment type="caution">
    <text evidence="15">The sequence shown here is derived from an EMBL/GenBank/DDBJ whole genome shotgun (WGS) entry which is preliminary data.</text>
</comment>
<name>A0ABT2PPG5_9BURK</name>
<dbReference type="Pfam" id="PF01292">
    <property type="entry name" value="Ni_hydr_CYTB"/>
    <property type="match status" value="1"/>
</dbReference>
<gene>
    <name evidence="15" type="ORF">N0K08_14090</name>
</gene>
<keyword evidence="3" id="KW-0813">Transport</keyword>
<keyword evidence="9 13" id="KW-1133">Transmembrane helix</keyword>
<organism evidence="15 16">
    <name type="scientific">Acidovorax bellezanensis</name>
    <dbReference type="NCBI Taxonomy" id="2976702"/>
    <lineage>
        <taxon>Bacteria</taxon>
        <taxon>Pseudomonadati</taxon>
        <taxon>Pseudomonadota</taxon>
        <taxon>Betaproteobacteria</taxon>
        <taxon>Burkholderiales</taxon>
        <taxon>Comamonadaceae</taxon>
        <taxon>Acidovorax</taxon>
    </lineage>
</organism>
<comment type="cofactor">
    <cofactor evidence="1">
        <name>heme b</name>
        <dbReference type="ChEBI" id="CHEBI:60344"/>
    </cofactor>
</comment>
<evidence type="ECO:0000256" key="12">
    <source>
        <dbReference type="ARBA" id="ARBA00037975"/>
    </source>
</evidence>
<evidence type="ECO:0000256" key="10">
    <source>
        <dbReference type="ARBA" id="ARBA00023004"/>
    </source>
</evidence>
<evidence type="ECO:0000256" key="6">
    <source>
        <dbReference type="ARBA" id="ARBA00022692"/>
    </source>
</evidence>
<keyword evidence="5" id="KW-0349">Heme</keyword>
<evidence type="ECO:0000256" key="1">
    <source>
        <dbReference type="ARBA" id="ARBA00001970"/>
    </source>
</evidence>
<evidence type="ECO:0000256" key="9">
    <source>
        <dbReference type="ARBA" id="ARBA00022989"/>
    </source>
</evidence>
<keyword evidence="11 13" id="KW-0472">Membrane</keyword>
<protein>
    <submittedName>
        <fullName evidence="15">Cytochrome b</fullName>
    </submittedName>
</protein>
<dbReference type="InterPro" id="IPR011577">
    <property type="entry name" value="Cyt_b561_bac/Ni-Hgenase"/>
</dbReference>
<evidence type="ECO:0000256" key="13">
    <source>
        <dbReference type="SAM" id="Phobius"/>
    </source>
</evidence>
<evidence type="ECO:0000256" key="4">
    <source>
        <dbReference type="ARBA" id="ARBA00022475"/>
    </source>
</evidence>
<dbReference type="PROSITE" id="PS51257">
    <property type="entry name" value="PROKAR_LIPOPROTEIN"/>
    <property type="match status" value="1"/>
</dbReference>
<dbReference type="EMBL" id="JAODYH010000007">
    <property type="protein sequence ID" value="MCT9811771.1"/>
    <property type="molecule type" value="Genomic_DNA"/>
</dbReference>
<evidence type="ECO:0000256" key="8">
    <source>
        <dbReference type="ARBA" id="ARBA00022982"/>
    </source>
</evidence>
<evidence type="ECO:0000313" key="16">
    <source>
        <dbReference type="Proteomes" id="UP001525968"/>
    </source>
</evidence>
<keyword evidence="8" id="KW-0249">Electron transport</keyword>
<dbReference type="PANTHER" id="PTHR30529:SF3">
    <property type="entry name" value="CYTOCHROME B561 HOMOLOG 1"/>
    <property type="match status" value="1"/>
</dbReference>
<feature type="transmembrane region" description="Helical" evidence="13">
    <location>
        <begin position="151"/>
        <end position="170"/>
    </location>
</feature>
<evidence type="ECO:0000256" key="7">
    <source>
        <dbReference type="ARBA" id="ARBA00022723"/>
    </source>
</evidence>
<dbReference type="SUPFAM" id="SSF81342">
    <property type="entry name" value="Transmembrane di-heme cytochromes"/>
    <property type="match status" value="1"/>
</dbReference>
<evidence type="ECO:0000256" key="11">
    <source>
        <dbReference type="ARBA" id="ARBA00023136"/>
    </source>
</evidence>
<evidence type="ECO:0000259" key="14">
    <source>
        <dbReference type="Pfam" id="PF01292"/>
    </source>
</evidence>
<proteinExistence type="inferred from homology"/>
<feature type="transmembrane region" description="Helical" evidence="13">
    <location>
        <begin position="50"/>
        <end position="73"/>
    </location>
</feature>
<dbReference type="InterPro" id="IPR052168">
    <property type="entry name" value="Cytochrome_b561_oxidase"/>
</dbReference>
<keyword evidence="16" id="KW-1185">Reference proteome</keyword>
<evidence type="ECO:0000313" key="15">
    <source>
        <dbReference type="EMBL" id="MCT9811771.1"/>
    </source>
</evidence>
<feature type="transmembrane region" description="Helical" evidence="13">
    <location>
        <begin position="12"/>
        <end position="30"/>
    </location>
</feature>
<evidence type="ECO:0000256" key="3">
    <source>
        <dbReference type="ARBA" id="ARBA00022448"/>
    </source>
</evidence>
<keyword evidence="6 13" id="KW-0812">Transmembrane</keyword>
<accession>A0ABT2PPG5</accession>
<dbReference type="RefSeq" id="WP_261501024.1">
    <property type="nucleotide sequence ID" value="NZ_JAODYH010000007.1"/>
</dbReference>
<evidence type="ECO:0000256" key="5">
    <source>
        <dbReference type="ARBA" id="ARBA00022617"/>
    </source>
</evidence>
<reference evidence="15 16" key="1">
    <citation type="submission" date="2022-09" db="EMBL/GenBank/DDBJ databases">
        <title>Draft genome of isolate Be4.</title>
        <authorList>
            <person name="Sanchez-Castro I."/>
            <person name="Martinez-Rodriguez P."/>
            <person name="Descostes M."/>
            <person name="Merroun M."/>
        </authorList>
    </citation>
    <scope>NUCLEOTIDE SEQUENCE [LARGE SCALE GENOMIC DNA]</scope>
    <source>
        <strain evidence="15 16">Be4</strain>
    </source>
</reference>
<feature type="transmembrane region" description="Helical" evidence="13">
    <location>
        <begin position="93"/>
        <end position="113"/>
    </location>
</feature>
<keyword evidence="7" id="KW-0479">Metal-binding</keyword>
<sequence length="185" mass="20266">MRVKNSGTRYSSCVIGLHWLMLLLLMAIYACMEVRDFVPKGSALRANLKTLHFLLGLGILALVVVRLGVRWGAGAAPTIEPRMGWWAAWSARLMHYALYAFMIATPILGWLALSAAAKPVDLFGLPLPMLVGANEALSRQLKDIHEALTTAGYVLIGLHAAAALLHHYLIRDNTLLRMLPGSNAR</sequence>
<comment type="subcellular location">
    <subcellularLocation>
        <location evidence="2">Cell membrane</location>
        <topology evidence="2">Multi-pass membrane protein</topology>
    </subcellularLocation>
</comment>
<keyword evidence="4" id="KW-1003">Cell membrane</keyword>
<comment type="similarity">
    <text evidence="12">Belongs to the cytochrome b561 family.</text>
</comment>
<keyword evidence="10" id="KW-0408">Iron</keyword>
<dbReference type="PANTHER" id="PTHR30529">
    <property type="entry name" value="CYTOCHROME B561"/>
    <property type="match status" value="1"/>
</dbReference>